<sequence length="374" mass="37962">MRTLVVTGPGGAGSSTVAAATALALADAGRPVALLTTHAPAVPAVAERVVVRVVAPVESAEAAWGAHLDQLAALVPALALPPSSSVVPLPGVDEVALLTEWGRLAAGDVDVVLDAGPLERATAVLALPHAARWWLAQLAPPRLRVLASVRALTRSRPGAVEAALAAASALEAALGSVPAGPEVHLVLAPDDRALPALRRAGAGLGLLGHRLASVTLARVVPPSTGSWGQARREQQDDVKAALRAAGVQPAEVVEAPRSPSDVEGLRALGAAVAPAAPTGPLTPLPHRGEAGWELTVPLPYAGRGEVDLTRWGDELVVGTAGLRRSLPLDPLLRRCTVTAAAVTDPGSPGAALRVRFAADPTQWPADLLAAEVAR</sequence>
<dbReference type="Gene3D" id="2.60.40.790">
    <property type="match status" value="1"/>
</dbReference>
<proteinExistence type="inferred from homology"/>
<evidence type="ECO:0000259" key="2">
    <source>
        <dbReference type="Pfam" id="PF17886"/>
    </source>
</evidence>
<evidence type="ECO:0000256" key="1">
    <source>
        <dbReference type="ARBA" id="ARBA00011040"/>
    </source>
</evidence>
<dbReference type="RefSeq" id="WP_336403207.1">
    <property type="nucleotide sequence ID" value="NZ_JBAPLU010000003.1"/>
</dbReference>
<protein>
    <submittedName>
        <fullName evidence="3">Ion transporter</fullName>
    </submittedName>
</protein>
<comment type="caution">
    <text evidence="3">The sequence shown here is derived from an EMBL/GenBank/DDBJ whole genome shotgun (WGS) entry which is preliminary data.</text>
</comment>
<evidence type="ECO:0000313" key="3">
    <source>
        <dbReference type="EMBL" id="MEI4271065.1"/>
    </source>
</evidence>
<reference evidence="3 4" key="1">
    <citation type="submission" date="2024-03" db="EMBL/GenBank/DDBJ databases">
        <title>Draft genome sequence of Klenkia sp. LSe6-5.</title>
        <authorList>
            <person name="Duangmal K."/>
            <person name="Chantavorakit T."/>
        </authorList>
    </citation>
    <scope>NUCLEOTIDE SEQUENCE [LARGE SCALE GENOMIC DNA]</scope>
    <source>
        <strain evidence="3 4">LSe6-5</strain>
    </source>
</reference>
<dbReference type="EMBL" id="JBAPLU010000003">
    <property type="protein sequence ID" value="MEI4271065.1"/>
    <property type="molecule type" value="Genomic_DNA"/>
</dbReference>
<accession>A0ABU8DQT5</accession>
<name>A0ABU8DQT5_9ACTN</name>
<dbReference type="InterPro" id="IPR027417">
    <property type="entry name" value="P-loop_NTPase"/>
</dbReference>
<organism evidence="3 4">
    <name type="scientific">Klenkia sesuvii</name>
    <dbReference type="NCBI Taxonomy" id="3103137"/>
    <lineage>
        <taxon>Bacteria</taxon>
        <taxon>Bacillati</taxon>
        <taxon>Actinomycetota</taxon>
        <taxon>Actinomycetes</taxon>
        <taxon>Geodermatophilales</taxon>
        <taxon>Geodermatophilaceae</taxon>
        <taxon>Klenkia</taxon>
    </lineage>
</organism>
<dbReference type="InterPro" id="IPR040612">
    <property type="entry name" value="ArsA_HSP20-like"/>
</dbReference>
<evidence type="ECO:0000313" key="4">
    <source>
        <dbReference type="Proteomes" id="UP001361570"/>
    </source>
</evidence>
<gene>
    <name evidence="3" type="ORF">TEK04_04960</name>
</gene>
<dbReference type="Proteomes" id="UP001361570">
    <property type="component" value="Unassembled WGS sequence"/>
</dbReference>
<keyword evidence="4" id="KW-1185">Reference proteome</keyword>
<feature type="domain" description="ArsA HSP20-like" evidence="2">
    <location>
        <begin position="290"/>
        <end position="344"/>
    </location>
</feature>
<dbReference type="Gene3D" id="3.40.50.300">
    <property type="entry name" value="P-loop containing nucleotide triphosphate hydrolases"/>
    <property type="match status" value="1"/>
</dbReference>
<dbReference type="Pfam" id="PF17886">
    <property type="entry name" value="ArsA_HSP20"/>
    <property type="match status" value="1"/>
</dbReference>
<dbReference type="InterPro" id="IPR008978">
    <property type="entry name" value="HSP20-like_chaperone"/>
</dbReference>
<comment type="similarity">
    <text evidence="1">Belongs to the arsA ATPase family.</text>
</comment>
<dbReference type="SUPFAM" id="SSF52540">
    <property type="entry name" value="P-loop containing nucleoside triphosphate hydrolases"/>
    <property type="match status" value="1"/>
</dbReference>